<dbReference type="AlphaFoldDB" id="A0AAV6K7A1"/>
<dbReference type="SUPFAM" id="SSF56574">
    <property type="entry name" value="Serpins"/>
    <property type="match status" value="1"/>
</dbReference>
<evidence type="ECO:0000313" key="6">
    <source>
        <dbReference type="Proteomes" id="UP000823749"/>
    </source>
</evidence>
<dbReference type="PROSITE" id="PS00284">
    <property type="entry name" value="SERPIN"/>
    <property type="match status" value="1"/>
</dbReference>
<feature type="region of interest" description="Disordered" evidence="3">
    <location>
        <begin position="471"/>
        <end position="491"/>
    </location>
</feature>
<dbReference type="InterPro" id="IPR036186">
    <property type="entry name" value="Serpin_sf"/>
</dbReference>
<dbReference type="InterPro" id="IPR023796">
    <property type="entry name" value="Serpin_dom"/>
</dbReference>
<protein>
    <recommendedName>
        <fullName evidence="4">Serpin domain-containing protein</fullName>
    </recommendedName>
</protein>
<accession>A0AAV6K7A1</accession>
<keyword evidence="6" id="KW-1185">Reference proteome</keyword>
<comment type="similarity">
    <text evidence="1 2">Belongs to the serpin family.</text>
</comment>
<feature type="region of interest" description="Disordered" evidence="3">
    <location>
        <begin position="1"/>
        <end position="45"/>
    </location>
</feature>
<comment type="caution">
    <text evidence="5">The sequence shown here is derived from an EMBL/GenBank/DDBJ whole genome shotgun (WGS) entry which is preliminary data.</text>
</comment>
<evidence type="ECO:0000313" key="5">
    <source>
        <dbReference type="EMBL" id="KAG5548306.1"/>
    </source>
</evidence>
<sequence>MASGESDEKKKASAQNIAGPSKRRKVSTKNLPLAPTDPIPSTKITKSRLDFSTAMAKQLLLEQVEKGSNENFALSPISIDVVLTMVAAGSRGRTLERVLALLGAQDIDEIKSSASEMMAAAVGCGGGRRSDEGGDDLVLCMVNGAWVDKRFPLIDSYKEEVLKGIYACNAETVDFQKEANEVVNKVNSWAEEASKGLITNLLQPRSLSPQTAIVLANGLYFKGMWTSAHRFDESLTKKRTFYLLTGDTVSIPFMTSHKKYHYKSFDAFKVLKVPYKSAKLDRKFSMYFFLPHDKRGLQNLLEDFCSDSGFLKQDYFNLRKVSLAKFGIPKFKLSYEFDIAKTMKKIGMTFPFTENPEDFSEMMKIPKGLPFLATSMTQKVVVKVDEKGTEAAAVTRASLRALSYKPSPPKPSFVADHPFLFMIKEKMSGLFFFMGAVLNPSLYVQHEAYEVPASVQIELLDSNEAFDPSDYDDEFCNSCPPQASKSRRSKQ</sequence>
<evidence type="ECO:0000259" key="4">
    <source>
        <dbReference type="SMART" id="SM00093"/>
    </source>
</evidence>
<dbReference type="Pfam" id="PF00079">
    <property type="entry name" value="Serpin"/>
    <property type="match status" value="1"/>
</dbReference>
<dbReference type="Gene3D" id="2.30.39.10">
    <property type="entry name" value="Alpha-1-antitrypsin, domain 1"/>
    <property type="match status" value="1"/>
</dbReference>
<evidence type="ECO:0000256" key="2">
    <source>
        <dbReference type="RuleBase" id="RU000411"/>
    </source>
</evidence>
<dbReference type="Proteomes" id="UP000823749">
    <property type="component" value="Chromosome 5"/>
</dbReference>
<organism evidence="5 6">
    <name type="scientific">Rhododendron griersonianum</name>
    <dbReference type="NCBI Taxonomy" id="479676"/>
    <lineage>
        <taxon>Eukaryota</taxon>
        <taxon>Viridiplantae</taxon>
        <taxon>Streptophyta</taxon>
        <taxon>Embryophyta</taxon>
        <taxon>Tracheophyta</taxon>
        <taxon>Spermatophyta</taxon>
        <taxon>Magnoliopsida</taxon>
        <taxon>eudicotyledons</taxon>
        <taxon>Gunneridae</taxon>
        <taxon>Pentapetalae</taxon>
        <taxon>asterids</taxon>
        <taxon>Ericales</taxon>
        <taxon>Ericaceae</taxon>
        <taxon>Ericoideae</taxon>
        <taxon>Rhodoreae</taxon>
        <taxon>Rhododendron</taxon>
    </lineage>
</organism>
<dbReference type="InterPro" id="IPR042185">
    <property type="entry name" value="Serpin_sf_2"/>
</dbReference>
<evidence type="ECO:0000256" key="1">
    <source>
        <dbReference type="ARBA" id="ARBA00009500"/>
    </source>
</evidence>
<feature type="domain" description="Serpin" evidence="4">
    <location>
        <begin position="58"/>
        <end position="440"/>
    </location>
</feature>
<dbReference type="PANTHER" id="PTHR11461">
    <property type="entry name" value="SERINE PROTEASE INHIBITOR, SERPIN"/>
    <property type="match status" value="1"/>
</dbReference>
<name>A0AAV6K7A1_9ERIC</name>
<dbReference type="SMART" id="SM00093">
    <property type="entry name" value="SERPIN"/>
    <property type="match status" value="1"/>
</dbReference>
<dbReference type="InterPro" id="IPR000215">
    <property type="entry name" value="Serpin_fam"/>
</dbReference>
<gene>
    <name evidence="5" type="ORF">RHGRI_013866</name>
</gene>
<dbReference type="PANTHER" id="PTHR11461:SF315">
    <property type="entry name" value="SERPIN-Z3-LIKE"/>
    <property type="match status" value="1"/>
</dbReference>
<feature type="compositionally biased region" description="Basic and acidic residues" evidence="3">
    <location>
        <begin position="1"/>
        <end position="11"/>
    </location>
</feature>
<dbReference type="CDD" id="cd02043">
    <property type="entry name" value="serpinP_plants"/>
    <property type="match status" value="1"/>
</dbReference>
<evidence type="ECO:0000256" key="3">
    <source>
        <dbReference type="SAM" id="MobiDB-lite"/>
    </source>
</evidence>
<reference evidence="5" key="1">
    <citation type="submission" date="2020-08" db="EMBL/GenBank/DDBJ databases">
        <title>Plant Genome Project.</title>
        <authorList>
            <person name="Zhang R.-G."/>
        </authorList>
    </citation>
    <scope>NUCLEOTIDE SEQUENCE</scope>
    <source>
        <strain evidence="5">WSP0</strain>
        <tissue evidence="5">Leaf</tissue>
    </source>
</reference>
<dbReference type="InterPro" id="IPR042178">
    <property type="entry name" value="Serpin_sf_1"/>
</dbReference>
<dbReference type="GO" id="GO:0005615">
    <property type="term" value="C:extracellular space"/>
    <property type="evidence" value="ECO:0007669"/>
    <property type="project" value="InterPro"/>
</dbReference>
<proteinExistence type="inferred from homology"/>
<dbReference type="EMBL" id="JACTNZ010000005">
    <property type="protein sequence ID" value="KAG5548306.1"/>
    <property type="molecule type" value="Genomic_DNA"/>
</dbReference>
<dbReference type="Gene3D" id="3.30.497.10">
    <property type="entry name" value="Antithrombin, subunit I, domain 2"/>
    <property type="match status" value="1"/>
</dbReference>
<dbReference type="GO" id="GO:0004867">
    <property type="term" value="F:serine-type endopeptidase inhibitor activity"/>
    <property type="evidence" value="ECO:0007669"/>
    <property type="project" value="InterPro"/>
</dbReference>
<dbReference type="InterPro" id="IPR023795">
    <property type="entry name" value="Serpin_CS"/>
</dbReference>